<reference evidence="9 10" key="1">
    <citation type="submission" date="2022-11" db="EMBL/GenBank/DDBJ databases">
        <title>Minimal conservation of predation-associated metabolite biosynthetic gene clusters underscores biosynthetic potential of Myxococcota including descriptions for ten novel species: Archangium lansinium sp. nov., Myxococcus landrumus sp. nov., Nannocystis bai.</title>
        <authorList>
            <person name="Ahearne A."/>
            <person name="Stevens C."/>
            <person name="Dowd S."/>
        </authorList>
    </citation>
    <scope>NUCLEOTIDE SEQUENCE [LARGE SCALE GENOMIC DNA]</scope>
    <source>
        <strain evidence="9 10">NCWAL01</strain>
    </source>
</reference>
<dbReference type="NCBIfam" id="TIGR00675">
    <property type="entry name" value="dcm"/>
    <property type="match status" value="1"/>
</dbReference>
<dbReference type="PANTHER" id="PTHR10629:SF52">
    <property type="entry name" value="DNA (CYTOSINE-5)-METHYLTRANSFERASE 1"/>
    <property type="match status" value="1"/>
</dbReference>
<evidence type="ECO:0000313" key="9">
    <source>
        <dbReference type="EMBL" id="MDC0712086.1"/>
    </source>
</evidence>
<dbReference type="PANTHER" id="PTHR10629">
    <property type="entry name" value="CYTOSINE-SPECIFIC METHYLTRANSFERASE"/>
    <property type="match status" value="1"/>
</dbReference>
<dbReference type="GO" id="GO:0032259">
    <property type="term" value="P:methylation"/>
    <property type="evidence" value="ECO:0007669"/>
    <property type="project" value="UniProtKB-KW"/>
</dbReference>
<name>A0ABT5DEZ6_9BACT</name>
<evidence type="ECO:0000256" key="6">
    <source>
        <dbReference type="PROSITE-ProRule" id="PRU01016"/>
    </source>
</evidence>
<keyword evidence="3 6" id="KW-0949">S-adenosyl-L-methionine</keyword>
<comment type="catalytic activity">
    <reaction evidence="5 8">
        <text>a 2'-deoxycytidine in DNA + S-adenosyl-L-methionine = a 5-methyl-2'-deoxycytidine in DNA + S-adenosyl-L-homocysteine + H(+)</text>
        <dbReference type="Rhea" id="RHEA:13681"/>
        <dbReference type="Rhea" id="RHEA-COMP:11369"/>
        <dbReference type="Rhea" id="RHEA-COMP:11370"/>
        <dbReference type="ChEBI" id="CHEBI:15378"/>
        <dbReference type="ChEBI" id="CHEBI:57856"/>
        <dbReference type="ChEBI" id="CHEBI:59789"/>
        <dbReference type="ChEBI" id="CHEBI:85452"/>
        <dbReference type="ChEBI" id="CHEBI:85454"/>
        <dbReference type="EC" id="2.1.1.37"/>
    </reaction>
</comment>
<dbReference type="RefSeq" id="WP_272142148.1">
    <property type="nucleotide sequence ID" value="NZ_JAQNDM010000002.1"/>
</dbReference>
<dbReference type="SUPFAM" id="SSF53335">
    <property type="entry name" value="S-adenosyl-L-methionine-dependent methyltransferases"/>
    <property type="match status" value="1"/>
</dbReference>
<evidence type="ECO:0000256" key="7">
    <source>
        <dbReference type="RuleBase" id="RU000416"/>
    </source>
</evidence>
<keyword evidence="1 6" id="KW-0489">Methyltransferase</keyword>
<evidence type="ECO:0000256" key="8">
    <source>
        <dbReference type="RuleBase" id="RU000417"/>
    </source>
</evidence>
<dbReference type="Proteomes" id="UP001221838">
    <property type="component" value="Unassembled WGS sequence"/>
</dbReference>
<protein>
    <recommendedName>
        <fullName evidence="8">Cytosine-specific methyltransferase</fullName>
        <ecNumber evidence="8">2.1.1.37</ecNumber>
    </recommendedName>
</protein>
<feature type="active site" evidence="6">
    <location>
        <position position="84"/>
    </location>
</feature>
<keyword evidence="4" id="KW-0680">Restriction system</keyword>
<dbReference type="Gene3D" id="3.90.120.10">
    <property type="entry name" value="DNA Methylase, subunit A, domain 2"/>
    <property type="match status" value="1"/>
</dbReference>
<dbReference type="InterPro" id="IPR001525">
    <property type="entry name" value="C5_MeTfrase"/>
</dbReference>
<evidence type="ECO:0000256" key="2">
    <source>
        <dbReference type="ARBA" id="ARBA00022679"/>
    </source>
</evidence>
<proteinExistence type="inferred from homology"/>
<dbReference type="InterPro" id="IPR029063">
    <property type="entry name" value="SAM-dependent_MTases_sf"/>
</dbReference>
<dbReference type="InterPro" id="IPR050390">
    <property type="entry name" value="C5-Methyltransferase"/>
</dbReference>
<dbReference type="EMBL" id="JAQNDM010000002">
    <property type="protein sequence ID" value="MDC0712086.1"/>
    <property type="molecule type" value="Genomic_DNA"/>
</dbReference>
<dbReference type="PROSITE" id="PS00094">
    <property type="entry name" value="C5_MTASE_1"/>
    <property type="match status" value="1"/>
</dbReference>
<evidence type="ECO:0000313" key="10">
    <source>
        <dbReference type="Proteomes" id="UP001221838"/>
    </source>
</evidence>
<dbReference type="PRINTS" id="PR00105">
    <property type="entry name" value="C5METTRFRASE"/>
</dbReference>
<keyword evidence="2 6" id="KW-0808">Transferase</keyword>
<dbReference type="Gene3D" id="3.40.50.150">
    <property type="entry name" value="Vaccinia Virus protein VP39"/>
    <property type="match status" value="1"/>
</dbReference>
<dbReference type="EC" id="2.1.1.37" evidence="8"/>
<dbReference type="GO" id="GO:0008168">
    <property type="term" value="F:methyltransferase activity"/>
    <property type="evidence" value="ECO:0007669"/>
    <property type="project" value="UniProtKB-KW"/>
</dbReference>
<gene>
    <name evidence="9" type="ORF">POL68_26710</name>
</gene>
<evidence type="ECO:0000256" key="5">
    <source>
        <dbReference type="ARBA" id="ARBA00047422"/>
    </source>
</evidence>
<evidence type="ECO:0000256" key="1">
    <source>
        <dbReference type="ARBA" id="ARBA00022603"/>
    </source>
</evidence>
<dbReference type="CDD" id="cd00315">
    <property type="entry name" value="Cyt_C5_DNA_methylase"/>
    <property type="match status" value="1"/>
</dbReference>
<organism evidence="9 10">
    <name type="scientific">Stigmatella ashevillensis</name>
    <dbReference type="NCBI Taxonomy" id="2995309"/>
    <lineage>
        <taxon>Bacteria</taxon>
        <taxon>Pseudomonadati</taxon>
        <taxon>Myxococcota</taxon>
        <taxon>Myxococcia</taxon>
        <taxon>Myxococcales</taxon>
        <taxon>Cystobacterineae</taxon>
        <taxon>Archangiaceae</taxon>
        <taxon>Stigmatella</taxon>
    </lineage>
</organism>
<evidence type="ECO:0000256" key="3">
    <source>
        <dbReference type="ARBA" id="ARBA00022691"/>
    </source>
</evidence>
<comment type="similarity">
    <text evidence="6 7">Belongs to the class I-like SAM-binding methyltransferase superfamily. C5-methyltransferase family.</text>
</comment>
<sequence length="333" mass="35711">MRPRRLRTSRPTLTAIEICAGAGGQAIGLDLAGFEHVAAVEIDKHACATLRLNRPSWRVFEDDLRNFSGTPFRGVDLVAGGVPCPPFSIAGKQLGADDERDLFPEALRLVEEIRPAAVMLENVRGLAAERFTEYRASVLSRLKRLGYEPSWRVLNASDYGVPQLRPRFILVALRPVAAAHFVWPKPQRESPTVGNTIGDLMASAGWPGAEAWIAGAQALAPTIVGGSKKHGGPDLGPTRARLEWSKLGVDGLGIANAAPDASFPLDKKPKLTVPMVARLQGFPDDWTLSGGKTAAYRQVGNAFPPPVARAVGLAIRKALTKAIAEAPAQLRFA</sequence>
<dbReference type="InterPro" id="IPR018117">
    <property type="entry name" value="C5_DNA_meth_AS"/>
</dbReference>
<accession>A0ABT5DEZ6</accession>
<dbReference type="PROSITE" id="PS00095">
    <property type="entry name" value="C5_MTASE_2"/>
    <property type="match status" value="1"/>
</dbReference>
<evidence type="ECO:0000256" key="4">
    <source>
        <dbReference type="ARBA" id="ARBA00022747"/>
    </source>
</evidence>
<dbReference type="PROSITE" id="PS51679">
    <property type="entry name" value="SAM_MT_C5"/>
    <property type="match status" value="1"/>
</dbReference>
<dbReference type="Pfam" id="PF00145">
    <property type="entry name" value="DNA_methylase"/>
    <property type="match status" value="1"/>
</dbReference>
<comment type="caution">
    <text evidence="9">The sequence shown here is derived from an EMBL/GenBank/DDBJ whole genome shotgun (WGS) entry which is preliminary data.</text>
</comment>
<dbReference type="InterPro" id="IPR031303">
    <property type="entry name" value="C5_meth_CS"/>
</dbReference>
<keyword evidence="10" id="KW-1185">Reference proteome</keyword>